<dbReference type="Proteomes" id="UP000015104">
    <property type="component" value="Unassembled WGS sequence"/>
</dbReference>
<sequence>MYGGHHVKVSIKLKGQIIFT</sequence>
<dbReference type="EMBL" id="CAEY01001177">
    <property type="status" value="NOT_ANNOTATED_CDS"/>
    <property type="molecule type" value="Genomic_DNA"/>
</dbReference>
<dbReference type="HOGENOM" id="CLU_222057_0_0_1"/>
<dbReference type="AlphaFoldDB" id="T1L4U1"/>
<reference evidence="2" key="1">
    <citation type="submission" date="2011-08" db="EMBL/GenBank/DDBJ databases">
        <authorList>
            <person name="Rombauts S."/>
        </authorList>
    </citation>
    <scope>NUCLEOTIDE SEQUENCE</scope>
    <source>
        <strain evidence="2">London</strain>
    </source>
</reference>
<proteinExistence type="predicted"/>
<name>T1L4U1_TETUR</name>
<organism evidence="1 2">
    <name type="scientific">Tetranychus urticae</name>
    <name type="common">Two-spotted spider mite</name>
    <dbReference type="NCBI Taxonomy" id="32264"/>
    <lineage>
        <taxon>Eukaryota</taxon>
        <taxon>Metazoa</taxon>
        <taxon>Ecdysozoa</taxon>
        <taxon>Arthropoda</taxon>
        <taxon>Chelicerata</taxon>
        <taxon>Arachnida</taxon>
        <taxon>Acari</taxon>
        <taxon>Acariformes</taxon>
        <taxon>Trombidiformes</taxon>
        <taxon>Prostigmata</taxon>
        <taxon>Eleutherengona</taxon>
        <taxon>Raphignathae</taxon>
        <taxon>Tetranychoidea</taxon>
        <taxon>Tetranychidae</taxon>
        <taxon>Tetranychus</taxon>
    </lineage>
</organism>
<keyword evidence="2" id="KW-1185">Reference proteome</keyword>
<dbReference type="EnsemblMetazoa" id="tetur41g00100.1">
    <property type="protein sequence ID" value="tetur41g00100.1"/>
    <property type="gene ID" value="tetur41g00100"/>
</dbReference>
<protein>
    <submittedName>
        <fullName evidence="1">Uncharacterized protein</fullName>
    </submittedName>
</protein>
<accession>T1L4U1</accession>
<evidence type="ECO:0000313" key="1">
    <source>
        <dbReference type="EnsemblMetazoa" id="tetur41g00100.1"/>
    </source>
</evidence>
<reference evidence="1" key="2">
    <citation type="submission" date="2015-06" db="UniProtKB">
        <authorList>
            <consortium name="EnsemblMetazoa"/>
        </authorList>
    </citation>
    <scope>IDENTIFICATION</scope>
</reference>
<evidence type="ECO:0000313" key="2">
    <source>
        <dbReference type="Proteomes" id="UP000015104"/>
    </source>
</evidence>